<protein>
    <submittedName>
        <fullName evidence="2">DUF1939 domain-containing protein</fullName>
    </submittedName>
</protein>
<dbReference type="EMBL" id="QWDC01000005">
    <property type="protein sequence ID" value="RFZ90078.1"/>
    <property type="molecule type" value="Genomic_DNA"/>
</dbReference>
<dbReference type="AlphaFoldDB" id="A0A372NMJ5"/>
<gene>
    <name evidence="2" type="ORF">D0C36_22820</name>
</gene>
<dbReference type="RefSeq" id="WP_117394045.1">
    <property type="nucleotide sequence ID" value="NZ_QWDC01000005.1"/>
</dbReference>
<accession>A0A372NMJ5</accession>
<dbReference type="SUPFAM" id="SSF51011">
    <property type="entry name" value="Glycosyl hydrolase domain"/>
    <property type="match status" value="1"/>
</dbReference>
<organism evidence="2 3">
    <name type="scientific">Mucilaginibacter conchicola</name>
    <dbReference type="NCBI Taxonomy" id="2303333"/>
    <lineage>
        <taxon>Bacteria</taxon>
        <taxon>Pseudomonadati</taxon>
        <taxon>Bacteroidota</taxon>
        <taxon>Sphingobacteriia</taxon>
        <taxon>Sphingobacteriales</taxon>
        <taxon>Sphingobacteriaceae</taxon>
        <taxon>Mucilaginibacter</taxon>
    </lineage>
</organism>
<sequence length="144" mass="16253">MILLRADGYPCVFYTDLYGAKYKDKGGDGEDHKVTLENVDEMEALLYARKHLAYGEQHDYFDHPNCIGWTRIGNEEHQNSGCAVLIFNGDAGTKNMELGSNFAGKVFIDLLNKINEEIRINEDGWAQFKVQAGSVSVWGLKEYP</sequence>
<dbReference type="InterPro" id="IPR013780">
    <property type="entry name" value="Glyco_hydro_b"/>
</dbReference>
<keyword evidence="3" id="KW-1185">Reference proteome</keyword>
<dbReference type="Gene3D" id="2.60.40.1180">
    <property type="entry name" value="Golgi alpha-mannosidase II"/>
    <property type="match status" value="1"/>
</dbReference>
<comment type="caution">
    <text evidence="2">The sequence shown here is derived from an EMBL/GenBank/DDBJ whole genome shotgun (WGS) entry which is preliminary data.</text>
</comment>
<feature type="domain" description="Alpha-amylase C-terminal prokaryotic" evidence="1">
    <location>
        <begin position="84"/>
        <end position="138"/>
    </location>
</feature>
<evidence type="ECO:0000313" key="2">
    <source>
        <dbReference type="EMBL" id="RFZ90078.1"/>
    </source>
</evidence>
<name>A0A372NMJ5_9SPHI</name>
<proteinExistence type="predicted"/>
<dbReference type="OrthoDB" id="9806009at2"/>
<dbReference type="Pfam" id="PF09154">
    <property type="entry name" value="Alpha-amy_C_pro"/>
    <property type="match status" value="1"/>
</dbReference>
<evidence type="ECO:0000259" key="1">
    <source>
        <dbReference type="Pfam" id="PF09154"/>
    </source>
</evidence>
<evidence type="ECO:0000313" key="3">
    <source>
        <dbReference type="Proteomes" id="UP000264217"/>
    </source>
</evidence>
<dbReference type="GO" id="GO:0004553">
    <property type="term" value="F:hydrolase activity, hydrolyzing O-glycosyl compounds"/>
    <property type="evidence" value="ECO:0007669"/>
    <property type="project" value="InterPro"/>
</dbReference>
<dbReference type="InterPro" id="IPR015237">
    <property type="entry name" value="Alpha-amylase_C_pro"/>
</dbReference>
<dbReference type="Proteomes" id="UP000264217">
    <property type="component" value="Unassembled WGS sequence"/>
</dbReference>
<reference evidence="2 3" key="1">
    <citation type="submission" date="2018-08" db="EMBL/GenBank/DDBJ databases">
        <title>Mucilaginibacter sp. MYSH2.</title>
        <authorList>
            <person name="Seo T."/>
        </authorList>
    </citation>
    <scope>NUCLEOTIDE SEQUENCE [LARGE SCALE GENOMIC DNA]</scope>
    <source>
        <strain evidence="2 3">MYSH2</strain>
    </source>
</reference>